<dbReference type="PANTHER" id="PTHR10513:SF35">
    <property type="entry name" value="DEOXYADENOSINE KINASE"/>
    <property type="match status" value="1"/>
</dbReference>
<dbReference type="GO" id="GO:0019136">
    <property type="term" value="F:deoxynucleoside kinase activity"/>
    <property type="evidence" value="ECO:0007669"/>
    <property type="project" value="TreeGrafter"/>
</dbReference>
<dbReference type="PANTHER" id="PTHR10513">
    <property type="entry name" value="DEOXYNUCLEOSIDE KINASE"/>
    <property type="match status" value="1"/>
</dbReference>
<evidence type="ECO:0000313" key="3">
    <source>
        <dbReference type="EMBL" id="RAL25953.1"/>
    </source>
</evidence>
<protein>
    <recommendedName>
        <fullName evidence="2">Deoxynucleoside kinase domain-containing protein</fullName>
    </recommendedName>
</protein>
<comment type="similarity">
    <text evidence="1">Belongs to the DCK/DGK family.</text>
</comment>
<organism evidence="3 4">
    <name type="scientific">Thermoflavimicrobium daqui</name>
    <dbReference type="NCBI Taxonomy" id="2137476"/>
    <lineage>
        <taxon>Bacteria</taxon>
        <taxon>Bacillati</taxon>
        <taxon>Bacillota</taxon>
        <taxon>Bacilli</taxon>
        <taxon>Bacillales</taxon>
        <taxon>Thermoactinomycetaceae</taxon>
        <taxon>Thermoflavimicrobium</taxon>
    </lineage>
</organism>
<dbReference type="Proteomes" id="UP000251213">
    <property type="component" value="Unassembled WGS sequence"/>
</dbReference>
<sequence>MNCNISFEEKMAYNMLTFELFTEDIEPDLLIYLRGSFETALKRIKKRGRGYEQEESKIEYFKLLHSQYDSWIYKQTHFREMLVIDADKYDILKNEDKREVLDLIDQKIKKLKNRYY</sequence>
<feature type="domain" description="Deoxynucleoside kinase" evidence="2">
    <location>
        <begin position="16"/>
        <end position="104"/>
    </location>
</feature>
<evidence type="ECO:0000313" key="4">
    <source>
        <dbReference type="Proteomes" id="UP000251213"/>
    </source>
</evidence>
<accession>A0A364K6N5</accession>
<reference evidence="3 4" key="2">
    <citation type="submission" date="2018-06" db="EMBL/GenBank/DDBJ databases">
        <authorList>
            <person name="Zhirakovskaya E."/>
        </authorList>
    </citation>
    <scope>NUCLEOTIDE SEQUENCE [LARGE SCALE GENOMIC DNA]</scope>
    <source>
        <strain evidence="3 4">FBKL4.011</strain>
    </source>
</reference>
<keyword evidence="4" id="KW-1185">Reference proteome</keyword>
<proteinExistence type="inferred from homology"/>
<dbReference type="GO" id="GO:0005737">
    <property type="term" value="C:cytoplasm"/>
    <property type="evidence" value="ECO:0007669"/>
    <property type="project" value="TreeGrafter"/>
</dbReference>
<dbReference type="InterPro" id="IPR027417">
    <property type="entry name" value="P-loop_NTPase"/>
</dbReference>
<comment type="caution">
    <text evidence="3">The sequence shown here is derived from an EMBL/GenBank/DDBJ whole genome shotgun (WGS) entry which is preliminary data.</text>
</comment>
<dbReference type="InterPro" id="IPR031314">
    <property type="entry name" value="DNK_dom"/>
</dbReference>
<gene>
    <name evidence="3" type="ORF">DL897_07750</name>
</gene>
<dbReference type="InterPro" id="IPR050566">
    <property type="entry name" value="Deoxyribonucleoside_kinase"/>
</dbReference>
<dbReference type="Gene3D" id="3.40.50.300">
    <property type="entry name" value="P-loop containing nucleotide triphosphate hydrolases"/>
    <property type="match status" value="1"/>
</dbReference>
<dbReference type="EMBL" id="QJKK01000003">
    <property type="protein sequence ID" value="RAL25953.1"/>
    <property type="molecule type" value="Genomic_DNA"/>
</dbReference>
<dbReference type="Pfam" id="PF01712">
    <property type="entry name" value="dNK"/>
    <property type="match status" value="1"/>
</dbReference>
<dbReference type="OrthoDB" id="9776634at2"/>
<evidence type="ECO:0000256" key="1">
    <source>
        <dbReference type="ARBA" id="ARBA00007420"/>
    </source>
</evidence>
<evidence type="ECO:0000259" key="2">
    <source>
        <dbReference type="Pfam" id="PF01712"/>
    </source>
</evidence>
<reference evidence="3 4" key="1">
    <citation type="submission" date="2018-06" db="EMBL/GenBank/DDBJ databases">
        <title>Thermoflavimicrobium daqus sp. nov., a thermophilic microbe isolated from Moutai-flavour Daqu.</title>
        <authorList>
            <person name="Wang X."/>
            <person name="Zhou H."/>
        </authorList>
    </citation>
    <scope>NUCLEOTIDE SEQUENCE [LARGE SCALE GENOMIC DNA]</scope>
    <source>
        <strain evidence="3 4">FBKL4.011</strain>
    </source>
</reference>
<dbReference type="SUPFAM" id="SSF52540">
    <property type="entry name" value="P-loop containing nucleoside triphosphate hydrolases"/>
    <property type="match status" value="1"/>
</dbReference>
<name>A0A364K6N5_9BACL</name>
<dbReference type="AlphaFoldDB" id="A0A364K6N5"/>